<gene>
    <name evidence="3" type="ORF">BDK63_002709</name>
</gene>
<dbReference type="CDD" id="cd01144">
    <property type="entry name" value="BtuF"/>
    <property type="match status" value="1"/>
</dbReference>
<dbReference type="PANTHER" id="PTHR30535:SF34">
    <property type="entry name" value="MOLYBDATE-BINDING PROTEIN MOLA"/>
    <property type="match status" value="1"/>
</dbReference>
<dbReference type="AlphaFoldDB" id="A0A7W5K4S5"/>
<dbReference type="SUPFAM" id="SSF53807">
    <property type="entry name" value="Helical backbone' metal receptor"/>
    <property type="match status" value="1"/>
</dbReference>
<sequence length="287" mass="30775">MLGLALPLPGEARADSRCAIDDRGREVCLEQPAERIAALSPGATELLFAAGAGDRVVAVVAHSDYPPEAGEIPSVGNHARLDLEALLALDPDLVVGWITGNPVEQLERLERLGLPVFQLEPRDIAGVAGAIERLASLAGSERQGRRAALAFREGMAELAERHAEAEPVSVFYQVWDSPLMTVNDAHWIGEVVRLCGGVNAFGDLDRLAPRIAEEAVLAADPEVILAGGMGEANRDWLAHWSRYPELTAVAADNLFFVPPSLIQRPTPRLLEGAGLLCEALEVARGRR</sequence>
<name>A0A7W5K4S5_9GAMM</name>
<organism evidence="3 4">
    <name type="scientific">Halomonas campaniensis</name>
    <dbReference type="NCBI Taxonomy" id="213554"/>
    <lineage>
        <taxon>Bacteria</taxon>
        <taxon>Pseudomonadati</taxon>
        <taxon>Pseudomonadota</taxon>
        <taxon>Gammaproteobacteria</taxon>
        <taxon>Oceanospirillales</taxon>
        <taxon>Halomonadaceae</taxon>
        <taxon>Halomonas</taxon>
    </lineage>
</organism>
<keyword evidence="4" id="KW-1185">Reference proteome</keyword>
<dbReference type="Pfam" id="PF01497">
    <property type="entry name" value="Peripla_BP_2"/>
    <property type="match status" value="1"/>
</dbReference>
<dbReference type="InterPro" id="IPR054828">
    <property type="entry name" value="Vit_B12_bind_prot"/>
</dbReference>
<proteinExistence type="predicted"/>
<dbReference type="InterPro" id="IPR002491">
    <property type="entry name" value="ABC_transptr_periplasmic_BD"/>
</dbReference>
<evidence type="ECO:0000313" key="3">
    <source>
        <dbReference type="EMBL" id="MBB3331825.1"/>
    </source>
</evidence>
<comment type="caution">
    <text evidence="3">The sequence shown here is derived from an EMBL/GenBank/DDBJ whole genome shotgun (WGS) entry which is preliminary data.</text>
</comment>
<evidence type="ECO:0000256" key="1">
    <source>
        <dbReference type="ARBA" id="ARBA00022729"/>
    </source>
</evidence>
<dbReference type="InterPro" id="IPR050902">
    <property type="entry name" value="ABC_Transporter_SBP"/>
</dbReference>
<reference evidence="3 4" key="1">
    <citation type="submission" date="2020-08" db="EMBL/GenBank/DDBJ databases">
        <title>Genomic Encyclopedia of Archaeal and Bacterial Type Strains, Phase II (KMG-II): from individual species to whole genera.</title>
        <authorList>
            <person name="Goeker M."/>
        </authorList>
    </citation>
    <scope>NUCLEOTIDE SEQUENCE [LARGE SCALE GENOMIC DNA]</scope>
    <source>
        <strain evidence="3 4">5AG</strain>
    </source>
</reference>
<dbReference type="Gene3D" id="3.40.50.1980">
    <property type="entry name" value="Nitrogenase molybdenum iron protein domain"/>
    <property type="match status" value="2"/>
</dbReference>
<dbReference type="Proteomes" id="UP000553442">
    <property type="component" value="Unassembled WGS sequence"/>
</dbReference>
<keyword evidence="1" id="KW-0732">Signal</keyword>
<accession>A0A7W5K4S5</accession>
<evidence type="ECO:0000259" key="2">
    <source>
        <dbReference type="PROSITE" id="PS50983"/>
    </source>
</evidence>
<dbReference type="NCBIfam" id="NF038402">
    <property type="entry name" value="TroA_like"/>
    <property type="match status" value="1"/>
</dbReference>
<protein>
    <submittedName>
        <fullName evidence="3">Iron complex transport system substrate-binding protein</fullName>
    </submittedName>
</protein>
<evidence type="ECO:0000313" key="4">
    <source>
        <dbReference type="Proteomes" id="UP000553442"/>
    </source>
</evidence>
<dbReference type="PROSITE" id="PS50983">
    <property type="entry name" value="FE_B12_PBP"/>
    <property type="match status" value="1"/>
</dbReference>
<dbReference type="PANTHER" id="PTHR30535">
    <property type="entry name" value="VITAMIN B12-BINDING PROTEIN"/>
    <property type="match status" value="1"/>
</dbReference>
<dbReference type="EMBL" id="JACHZF010000019">
    <property type="protein sequence ID" value="MBB3331825.1"/>
    <property type="molecule type" value="Genomic_DNA"/>
</dbReference>
<feature type="domain" description="Fe/B12 periplasmic-binding" evidence="2">
    <location>
        <begin position="35"/>
        <end position="287"/>
    </location>
</feature>
<dbReference type="RefSeq" id="WP_221202621.1">
    <property type="nucleotide sequence ID" value="NZ_JACHZF010000019.1"/>
</dbReference>
<dbReference type="GO" id="GO:0071281">
    <property type="term" value="P:cellular response to iron ion"/>
    <property type="evidence" value="ECO:0007669"/>
    <property type="project" value="TreeGrafter"/>
</dbReference>